<name>A0A0A9EMK8_ARUDO</name>
<accession>A0A0A9EMK8</accession>
<sequence>MQEEGPEGAQEHRRCVSYFRSSLTMLPSCARWSFRFAFWDDLLSRARRSLRFQACKTWRWTPRSTW</sequence>
<protein>
    <submittedName>
        <fullName evidence="1">Uncharacterized protein</fullName>
    </submittedName>
</protein>
<dbReference type="AlphaFoldDB" id="A0A0A9EMK8"/>
<reference evidence="1" key="2">
    <citation type="journal article" date="2015" name="Data Brief">
        <title>Shoot transcriptome of the giant reed, Arundo donax.</title>
        <authorList>
            <person name="Barrero R.A."/>
            <person name="Guerrero F.D."/>
            <person name="Moolhuijzen P."/>
            <person name="Goolsby J.A."/>
            <person name="Tidwell J."/>
            <person name="Bellgard S.E."/>
            <person name="Bellgard M.I."/>
        </authorList>
    </citation>
    <scope>NUCLEOTIDE SEQUENCE</scope>
    <source>
        <tissue evidence="1">Shoot tissue taken approximately 20 cm above the soil surface</tissue>
    </source>
</reference>
<organism evidence="1">
    <name type="scientific">Arundo donax</name>
    <name type="common">Giant reed</name>
    <name type="synonym">Donax arundinaceus</name>
    <dbReference type="NCBI Taxonomy" id="35708"/>
    <lineage>
        <taxon>Eukaryota</taxon>
        <taxon>Viridiplantae</taxon>
        <taxon>Streptophyta</taxon>
        <taxon>Embryophyta</taxon>
        <taxon>Tracheophyta</taxon>
        <taxon>Spermatophyta</taxon>
        <taxon>Magnoliopsida</taxon>
        <taxon>Liliopsida</taxon>
        <taxon>Poales</taxon>
        <taxon>Poaceae</taxon>
        <taxon>PACMAD clade</taxon>
        <taxon>Arundinoideae</taxon>
        <taxon>Arundineae</taxon>
        <taxon>Arundo</taxon>
    </lineage>
</organism>
<dbReference type="EMBL" id="GBRH01196544">
    <property type="protein sequence ID" value="JAE01352.1"/>
    <property type="molecule type" value="Transcribed_RNA"/>
</dbReference>
<evidence type="ECO:0000313" key="1">
    <source>
        <dbReference type="EMBL" id="JAE01352.1"/>
    </source>
</evidence>
<proteinExistence type="predicted"/>
<reference evidence="1" key="1">
    <citation type="submission" date="2014-09" db="EMBL/GenBank/DDBJ databases">
        <authorList>
            <person name="Magalhaes I.L.F."/>
            <person name="Oliveira U."/>
            <person name="Santos F.R."/>
            <person name="Vidigal T.H.D.A."/>
            <person name="Brescovit A.D."/>
            <person name="Santos A.J."/>
        </authorList>
    </citation>
    <scope>NUCLEOTIDE SEQUENCE</scope>
    <source>
        <tissue evidence="1">Shoot tissue taken approximately 20 cm above the soil surface</tissue>
    </source>
</reference>